<dbReference type="AlphaFoldDB" id="A0A8D9AXQ0"/>
<dbReference type="EMBL" id="HBUF01589907">
    <property type="protein sequence ID" value="CAG6772979.1"/>
    <property type="molecule type" value="Transcribed_RNA"/>
</dbReference>
<evidence type="ECO:0000256" key="2">
    <source>
        <dbReference type="SAM" id="Phobius"/>
    </source>
</evidence>
<feature type="transmembrane region" description="Helical" evidence="2">
    <location>
        <begin position="68"/>
        <end position="86"/>
    </location>
</feature>
<sequence>MILTVQMKELRDNYQHYKLSIILTSKALSYENTHPPPPPPPPLPPPPPPPFPPPPPPPLPPPPPPPPFFFFFFFLLSVVSCFHFQFQFRFLCFVCKFFVFLSIVSNLLFPIILFPSS</sequence>
<keyword evidence="2" id="KW-0472">Membrane</keyword>
<keyword evidence="2" id="KW-0812">Transmembrane</keyword>
<reference evidence="3" key="1">
    <citation type="submission" date="2021-05" db="EMBL/GenBank/DDBJ databases">
        <authorList>
            <person name="Alioto T."/>
            <person name="Alioto T."/>
            <person name="Gomez Garrido J."/>
        </authorList>
    </citation>
    <scope>NUCLEOTIDE SEQUENCE</scope>
</reference>
<dbReference type="EMBL" id="HBUF01589909">
    <property type="protein sequence ID" value="CAG6772985.1"/>
    <property type="molecule type" value="Transcribed_RNA"/>
</dbReference>
<dbReference type="EMBL" id="HBUF01589908">
    <property type="protein sequence ID" value="CAG6772982.1"/>
    <property type="molecule type" value="Transcribed_RNA"/>
</dbReference>
<feature type="region of interest" description="Disordered" evidence="1">
    <location>
        <begin position="30"/>
        <end position="59"/>
    </location>
</feature>
<evidence type="ECO:0000256" key="1">
    <source>
        <dbReference type="SAM" id="MobiDB-lite"/>
    </source>
</evidence>
<proteinExistence type="predicted"/>
<protein>
    <submittedName>
        <fullName evidence="3">Uncharacterized protein</fullName>
    </submittedName>
</protein>
<feature type="transmembrane region" description="Helical" evidence="2">
    <location>
        <begin position="93"/>
        <end position="114"/>
    </location>
</feature>
<name>A0A8D9AXQ0_9HEMI</name>
<evidence type="ECO:0000313" key="3">
    <source>
        <dbReference type="EMBL" id="CAG6772982.1"/>
    </source>
</evidence>
<organism evidence="3">
    <name type="scientific">Cacopsylla melanoneura</name>
    <dbReference type="NCBI Taxonomy" id="428564"/>
    <lineage>
        <taxon>Eukaryota</taxon>
        <taxon>Metazoa</taxon>
        <taxon>Ecdysozoa</taxon>
        <taxon>Arthropoda</taxon>
        <taxon>Hexapoda</taxon>
        <taxon>Insecta</taxon>
        <taxon>Pterygota</taxon>
        <taxon>Neoptera</taxon>
        <taxon>Paraneoptera</taxon>
        <taxon>Hemiptera</taxon>
        <taxon>Sternorrhyncha</taxon>
        <taxon>Psylloidea</taxon>
        <taxon>Psyllidae</taxon>
        <taxon>Psyllinae</taxon>
        <taxon>Cacopsylla</taxon>
    </lineage>
</organism>
<feature type="compositionally biased region" description="Pro residues" evidence="1">
    <location>
        <begin position="34"/>
        <end position="59"/>
    </location>
</feature>
<accession>A0A8D9AXQ0</accession>
<keyword evidence="2" id="KW-1133">Transmembrane helix</keyword>